<accession>A0ABQ5HDX5</accession>
<gene>
    <name evidence="2" type="ORF">Tco_1067805</name>
</gene>
<reference evidence="2" key="2">
    <citation type="submission" date="2022-01" db="EMBL/GenBank/DDBJ databases">
        <authorList>
            <person name="Yamashiro T."/>
            <person name="Shiraishi A."/>
            <person name="Satake H."/>
            <person name="Nakayama K."/>
        </authorList>
    </citation>
    <scope>NUCLEOTIDE SEQUENCE</scope>
</reference>
<feature type="compositionally biased region" description="Polar residues" evidence="1">
    <location>
        <begin position="369"/>
        <end position="378"/>
    </location>
</feature>
<feature type="region of interest" description="Disordered" evidence="1">
    <location>
        <begin position="622"/>
        <end position="655"/>
    </location>
</feature>
<feature type="compositionally biased region" description="Basic and acidic residues" evidence="1">
    <location>
        <begin position="476"/>
        <end position="495"/>
    </location>
</feature>
<dbReference type="EMBL" id="BQNB010019512">
    <property type="protein sequence ID" value="GJT86088.1"/>
    <property type="molecule type" value="Genomic_DNA"/>
</dbReference>
<sequence>MKYDEKTRVYCCQVDEQWFDLSADLFRKALDITPVDPAHPFELPPLPWRAILTLINQCLIGKTSDIDKPRHPVLQMLWGIVTRTNVDHAEMLWEDTSDVHKRPESPFHLPGDDFLLGNLKFISKGEKSKVFGMAIPKQLITQAIYYPKYLKMVAENTKKTPQGSASVQPATQRATPKKPTTTTPVKQTKPAPPPTKKPSKRKLPQKVRKGKPAFQLVDEEDEAQQESIPQREDDDPDLDLAKKLSLEAHQEKGEEEGRAPVGGVTIRDPVSETTSKLHETVGKGKAVVSEEQVAHSLIDMSKKKRTTDQFILARRDQTPPDSQTGPSSQPEDDTSEKVIHESSSTSDSERTESETDTAAPKGDKDQGEVDSSTVTSGVSIPVSVPEKAHVALAGPDPEPMKEDQTGSDSGKLHVSLAGPNPEHMDDEFLATAYPKVHENLKLITGERVIDDKPESHSGSMSSMKNLDDTFNFGDQFLHDKPTEDDQEKSKVREESDSTIPDSSHQTVTSTPPVIAPFTEVSSSKPSLLVTPPPINTEATTITTSLPEITPFIALQLRVARLEQEMSEVKKTDHSADVLASIRSQVPTAVDNYLGTKLDDALLKVLERHTADLIEKYSVLPGPESVKNQESEKSPKEIIKAKKEQDEEKQDSTYSIRSTDKVDLEEFDLKSALFSHMNKKKSANKNTTNYRLYHALMEALIADEDAMDKEVADKVKDHKRKHDSDDDEDDDDDEGPSAGSNQAKETKWILASAPNNIQLSPQLEGQITDTREAGVDSSMHNLIPKSEHSNNLPDDIQSKDE</sequence>
<protein>
    <submittedName>
        <fullName evidence="2">Uncharacterized protein</fullName>
    </submittedName>
</protein>
<reference evidence="2" key="1">
    <citation type="journal article" date="2022" name="Int. J. Mol. Sci.">
        <title>Draft Genome of Tanacetum Coccineum: Genomic Comparison of Closely Related Tanacetum-Family Plants.</title>
        <authorList>
            <person name="Yamashiro T."/>
            <person name="Shiraishi A."/>
            <person name="Nakayama K."/>
            <person name="Satake H."/>
        </authorList>
    </citation>
    <scope>NUCLEOTIDE SEQUENCE</scope>
</reference>
<feature type="region of interest" description="Disordered" evidence="1">
    <location>
        <begin position="712"/>
        <end position="800"/>
    </location>
</feature>
<evidence type="ECO:0000313" key="2">
    <source>
        <dbReference type="EMBL" id="GJT86088.1"/>
    </source>
</evidence>
<feature type="compositionally biased region" description="Polar residues" evidence="1">
    <location>
        <begin position="497"/>
        <end position="511"/>
    </location>
</feature>
<evidence type="ECO:0000256" key="1">
    <source>
        <dbReference type="SAM" id="MobiDB-lite"/>
    </source>
</evidence>
<feature type="compositionally biased region" description="Basic and acidic residues" evidence="1">
    <location>
        <begin position="626"/>
        <end position="645"/>
    </location>
</feature>
<feature type="compositionally biased region" description="Basic residues" evidence="1">
    <location>
        <begin position="197"/>
        <end position="211"/>
    </location>
</feature>
<evidence type="ECO:0000313" key="3">
    <source>
        <dbReference type="Proteomes" id="UP001151760"/>
    </source>
</evidence>
<organism evidence="2 3">
    <name type="scientific">Tanacetum coccineum</name>
    <dbReference type="NCBI Taxonomy" id="301880"/>
    <lineage>
        <taxon>Eukaryota</taxon>
        <taxon>Viridiplantae</taxon>
        <taxon>Streptophyta</taxon>
        <taxon>Embryophyta</taxon>
        <taxon>Tracheophyta</taxon>
        <taxon>Spermatophyta</taxon>
        <taxon>Magnoliopsida</taxon>
        <taxon>eudicotyledons</taxon>
        <taxon>Gunneridae</taxon>
        <taxon>Pentapetalae</taxon>
        <taxon>asterids</taxon>
        <taxon>campanulids</taxon>
        <taxon>Asterales</taxon>
        <taxon>Asteraceae</taxon>
        <taxon>Asteroideae</taxon>
        <taxon>Anthemideae</taxon>
        <taxon>Anthemidinae</taxon>
        <taxon>Tanacetum</taxon>
    </lineage>
</organism>
<feature type="compositionally biased region" description="Low complexity" evidence="1">
    <location>
        <begin position="169"/>
        <end position="189"/>
    </location>
</feature>
<feature type="compositionally biased region" description="Polar residues" evidence="1">
    <location>
        <begin position="159"/>
        <end position="168"/>
    </location>
</feature>
<comment type="caution">
    <text evidence="2">The sequence shown here is derived from an EMBL/GenBank/DDBJ whole genome shotgun (WGS) entry which is preliminary data.</text>
</comment>
<feature type="region of interest" description="Disordered" evidence="1">
    <location>
        <begin position="159"/>
        <end position="425"/>
    </location>
</feature>
<feature type="region of interest" description="Disordered" evidence="1">
    <location>
        <begin position="447"/>
        <end position="516"/>
    </location>
</feature>
<feature type="compositionally biased region" description="Basic and acidic residues" evidence="1">
    <location>
        <begin position="239"/>
        <end position="258"/>
    </location>
</feature>
<keyword evidence="3" id="KW-1185">Reference proteome</keyword>
<feature type="compositionally biased region" description="Polar residues" evidence="1">
    <location>
        <begin position="319"/>
        <end position="329"/>
    </location>
</feature>
<dbReference type="Proteomes" id="UP001151760">
    <property type="component" value="Unassembled WGS sequence"/>
</dbReference>
<feature type="compositionally biased region" description="Acidic residues" evidence="1">
    <location>
        <begin position="724"/>
        <end position="734"/>
    </location>
</feature>
<proteinExistence type="predicted"/>
<feature type="compositionally biased region" description="Polar residues" evidence="1">
    <location>
        <begin position="752"/>
        <end position="767"/>
    </location>
</feature>
<name>A0ABQ5HDX5_9ASTR</name>